<feature type="transmembrane region" description="Helical" evidence="1">
    <location>
        <begin position="54"/>
        <end position="79"/>
    </location>
</feature>
<keyword evidence="1" id="KW-0472">Membrane</keyword>
<accession>A0ABU2DFG3</accession>
<feature type="transmembrane region" description="Helical" evidence="1">
    <location>
        <begin position="20"/>
        <end position="42"/>
    </location>
</feature>
<dbReference type="RefSeq" id="WP_125470148.1">
    <property type="nucleotide sequence ID" value="NZ_JAVKVN010000006.1"/>
</dbReference>
<sequence>MYEFPVNILLSDKSLAVSVFQLLPVVWGAGILLCVESALPGLSPKVWRRVRDIVAVMMAVFLLVCGVYAIFGCSVAAIFDKPGYFRMTGDALWALSLSIGMAMLGLVLRARIRPVV</sequence>
<keyword evidence="3" id="KW-1185">Reference proteome</keyword>
<dbReference type="Proteomes" id="UP001264156">
    <property type="component" value="Unassembled WGS sequence"/>
</dbReference>
<evidence type="ECO:0000313" key="2">
    <source>
        <dbReference type="EMBL" id="MDR7946854.1"/>
    </source>
</evidence>
<proteinExistence type="predicted"/>
<keyword evidence="1" id="KW-0812">Transmembrane</keyword>
<protein>
    <submittedName>
        <fullName evidence="2">Uncharacterized protein</fullName>
    </submittedName>
</protein>
<comment type="caution">
    <text evidence="2">The sequence shown here is derived from an EMBL/GenBank/DDBJ whole genome shotgun (WGS) entry which is preliminary data.</text>
</comment>
<evidence type="ECO:0000256" key="1">
    <source>
        <dbReference type="SAM" id="Phobius"/>
    </source>
</evidence>
<dbReference type="EMBL" id="JAVKVN010000006">
    <property type="protein sequence ID" value="MDR7946854.1"/>
    <property type="molecule type" value="Genomic_DNA"/>
</dbReference>
<name>A0ABU2DFG3_ACHAE</name>
<reference evidence="3" key="1">
    <citation type="submission" date="2023-07" db="EMBL/GenBank/DDBJ databases">
        <title>Glyphosate-induced phosphonatase operons in soil bacteria of genus Achromobacter.</title>
        <authorList>
            <person name="Epiktetov D.O."/>
            <person name="Sviridov A.V."/>
            <person name="Tarlachkov S.V."/>
            <person name="Shushkova T.V."/>
            <person name="Toropygin I.Y."/>
            <person name="Leontievsky A."/>
        </authorList>
    </citation>
    <scope>NUCLEOTIDE SEQUENCE [LARGE SCALE GENOMIC DNA]</scope>
    <source>
        <strain evidence="3">Kg 16</strain>
    </source>
</reference>
<gene>
    <name evidence="2" type="ORF">RIU57_17165</name>
</gene>
<evidence type="ECO:0000313" key="3">
    <source>
        <dbReference type="Proteomes" id="UP001264156"/>
    </source>
</evidence>
<organism evidence="2 3">
    <name type="scientific">Achromobacter aegrifaciens</name>
    <dbReference type="NCBI Taxonomy" id="1287736"/>
    <lineage>
        <taxon>Bacteria</taxon>
        <taxon>Pseudomonadati</taxon>
        <taxon>Pseudomonadota</taxon>
        <taxon>Betaproteobacteria</taxon>
        <taxon>Burkholderiales</taxon>
        <taxon>Alcaligenaceae</taxon>
        <taxon>Achromobacter</taxon>
    </lineage>
</organism>
<keyword evidence="1" id="KW-1133">Transmembrane helix</keyword>
<feature type="transmembrane region" description="Helical" evidence="1">
    <location>
        <begin position="91"/>
        <end position="110"/>
    </location>
</feature>